<proteinExistence type="predicted"/>
<dbReference type="InterPro" id="IPR002645">
    <property type="entry name" value="STAS_dom"/>
</dbReference>
<dbReference type="OrthoDB" id="3296948at2"/>
<dbReference type="PROSITE" id="PS50801">
    <property type="entry name" value="STAS"/>
    <property type="match status" value="1"/>
</dbReference>
<dbReference type="InterPro" id="IPR036513">
    <property type="entry name" value="STAS_dom_sf"/>
</dbReference>
<evidence type="ECO:0000313" key="3">
    <source>
        <dbReference type="Proteomes" id="UP000198688"/>
    </source>
</evidence>
<gene>
    <name evidence="2" type="ORF">SAMN04489716_4127</name>
</gene>
<evidence type="ECO:0000259" key="1">
    <source>
        <dbReference type="PROSITE" id="PS50801"/>
    </source>
</evidence>
<dbReference type="Gene3D" id="3.30.750.24">
    <property type="entry name" value="STAS domain"/>
    <property type="match status" value="1"/>
</dbReference>
<name>A0A1H2AWR2_9ACTN</name>
<dbReference type="RefSeq" id="WP_157751698.1">
    <property type="nucleotide sequence ID" value="NZ_BOMJ01000015.1"/>
</dbReference>
<reference evidence="2 3" key="1">
    <citation type="submission" date="2016-10" db="EMBL/GenBank/DDBJ databases">
        <authorList>
            <person name="de Groot N.N."/>
        </authorList>
    </citation>
    <scope>NUCLEOTIDE SEQUENCE [LARGE SCALE GENOMIC DNA]</scope>
    <source>
        <strain evidence="2 3">DSM 43941</strain>
    </source>
</reference>
<dbReference type="EMBL" id="LT629758">
    <property type="protein sequence ID" value="SDT49936.1"/>
    <property type="molecule type" value="Genomic_DNA"/>
</dbReference>
<dbReference type="SUPFAM" id="SSF52091">
    <property type="entry name" value="SpoIIaa-like"/>
    <property type="match status" value="1"/>
</dbReference>
<protein>
    <submittedName>
        <fullName evidence="2">Anti-anti-sigma factor</fullName>
    </submittedName>
</protein>
<dbReference type="Proteomes" id="UP000198688">
    <property type="component" value="Chromosome I"/>
</dbReference>
<sequence length="115" mass="12141">MGECQEDLIVTTIRNAPGVITVRVIGELDIRTAPVLVKAVTDAAGERRDHLVRLDLAGVSFCDHAALRALHAAGVAAGPERVRIVATHHAVDMLLRLCGISTFLGHPAGATFCPN</sequence>
<feature type="domain" description="STAS" evidence="1">
    <location>
        <begin position="9"/>
        <end position="70"/>
    </location>
</feature>
<dbReference type="AlphaFoldDB" id="A0A1H2AWR2"/>
<dbReference type="CDD" id="cd07043">
    <property type="entry name" value="STAS_anti-anti-sigma_factors"/>
    <property type="match status" value="1"/>
</dbReference>
<evidence type="ECO:0000313" key="2">
    <source>
        <dbReference type="EMBL" id="SDT49936.1"/>
    </source>
</evidence>
<accession>A0A1H2AWR2</accession>
<dbReference type="Pfam" id="PF01740">
    <property type="entry name" value="STAS"/>
    <property type="match status" value="1"/>
</dbReference>
<keyword evidence="3" id="KW-1185">Reference proteome</keyword>
<organism evidence="2 3">
    <name type="scientific">Actinoplanes derwentensis</name>
    <dbReference type="NCBI Taxonomy" id="113562"/>
    <lineage>
        <taxon>Bacteria</taxon>
        <taxon>Bacillati</taxon>
        <taxon>Actinomycetota</taxon>
        <taxon>Actinomycetes</taxon>
        <taxon>Micromonosporales</taxon>
        <taxon>Micromonosporaceae</taxon>
        <taxon>Actinoplanes</taxon>
    </lineage>
</organism>